<keyword evidence="1" id="KW-0436">Ligase</keyword>
<keyword evidence="3" id="KW-0067">ATP-binding</keyword>
<dbReference type="Gene3D" id="3.40.630.30">
    <property type="match status" value="1"/>
</dbReference>
<dbReference type="EMBL" id="FMYQ01000036">
    <property type="protein sequence ID" value="SDE19066.1"/>
    <property type="molecule type" value="Genomic_DNA"/>
</dbReference>
<dbReference type="PANTHER" id="PTHR43334">
    <property type="entry name" value="ACETATE--COA LIGASE [ADP-FORMING]"/>
    <property type="match status" value="1"/>
</dbReference>
<dbReference type="GO" id="GO:0005524">
    <property type="term" value="F:ATP binding"/>
    <property type="evidence" value="ECO:0007669"/>
    <property type="project" value="UniProtKB-KW"/>
</dbReference>
<dbReference type="InterPro" id="IPR016181">
    <property type="entry name" value="Acyl_CoA_acyltransferase"/>
</dbReference>
<dbReference type="STRING" id="416944.SAMN05421548_13613"/>
<evidence type="ECO:0000256" key="2">
    <source>
        <dbReference type="ARBA" id="ARBA00022741"/>
    </source>
</evidence>
<dbReference type="Proteomes" id="UP000198908">
    <property type="component" value="Unassembled WGS sequence"/>
</dbReference>
<dbReference type="InterPro" id="IPR003781">
    <property type="entry name" value="CoA-bd"/>
</dbReference>
<dbReference type="InterPro" id="IPR036291">
    <property type="entry name" value="NAD(P)-bd_dom_sf"/>
</dbReference>
<gene>
    <name evidence="5" type="ORF">SAMN05421548_13613</name>
</gene>
<dbReference type="SUPFAM" id="SSF51735">
    <property type="entry name" value="NAD(P)-binding Rossmann-fold domains"/>
    <property type="match status" value="1"/>
</dbReference>
<evidence type="ECO:0000256" key="1">
    <source>
        <dbReference type="ARBA" id="ARBA00022598"/>
    </source>
</evidence>
<dbReference type="SMART" id="SM00881">
    <property type="entry name" value="CoA_binding"/>
    <property type="match status" value="1"/>
</dbReference>
<dbReference type="Pfam" id="PF13380">
    <property type="entry name" value="CoA_binding_2"/>
    <property type="match status" value="1"/>
</dbReference>
<evidence type="ECO:0000313" key="5">
    <source>
        <dbReference type="EMBL" id="SDE19066.1"/>
    </source>
</evidence>
<evidence type="ECO:0000256" key="3">
    <source>
        <dbReference type="ARBA" id="ARBA00022840"/>
    </source>
</evidence>
<dbReference type="SUPFAM" id="SSF55729">
    <property type="entry name" value="Acyl-CoA N-acyltransferases (Nat)"/>
    <property type="match status" value="1"/>
</dbReference>
<dbReference type="InterPro" id="IPR032875">
    <property type="entry name" value="Succ_CoA_lig_flav_dom"/>
</dbReference>
<evidence type="ECO:0000259" key="4">
    <source>
        <dbReference type="PROSITE" id="PS51186"/>
    </source>
</evidence>
<keyword evidence="5" id="KW-0808">Transferase</keyword>
<keyword evidence="2" id="KW-0547">Nucleotide-binding</keyword>
<dbReference type="PANTHER" id="PTHR43334:SF1">
    <property type="entry name" value="3-HYDROXYPROPIONATE--COA LIGASE [ADP-FORMING]"/>
    <property type="match status" value="1"/>
</dbReference>
<sequence>MTVRNLDAVFQPKSVAVIGASRRPGSIGNMVWQRLIEGGFTSPLWAVNPRHAGDVEAFDGRPVLADAGDLPEAPGIAIICTRPATWPALVHRLGGMGTRAAIIVGEARDEADHADLRHALAAARPHLLRIVGPGSLGALTPALNAQLGAAASIARKGGVAWVSQSNALTNAVLRWAAPRGLGFSHVIALGDEADVDVGDVLDYLASDPGTRAILLEVDTIRAARKFMSAARAAARNKPVLALRSGRDDKGDALYTAAFRRAGLVRVDTLDDLLDEIETLGVGRVAASDTATLITSDRGVATLARDAFTKAGDTLARWDDSALAAIHAALPHAQSDNPLVLGETAKPEHFGLALQTLATQRSSGTAFIVHAPTHSAPVDDVARTLIEHQRFAYRGMLACFFGGVEEKTRDELHAHGIPVHTTPRRLARAFARLVDYRLGRELLMQTPETMPAQGPAAIEAAQGEARAALATGRTELEGEEAARLLARFGLVTQAQDEPGVKPVVDVTVEFRDDENFGPVFRFVAPSPDEISPPLRVYSLPPLNPVLSRDIVARSPYVRYVAPEPTLAALTELSQVVCEVREIVGLNLTLRVLHGATVVVAPRLKLAENRSRFAIMPYPRRLEETLDWHGERLTIRPIRPEDEAMHRTFVESMTPDDLRMRFFSAVRSFDHTQLARMTQIDYDREMALLAIVEGEDGQPRTLGVARAVADPDNETAEFAVAILSNLKGRGLGHLLMSRIIEYARSRGTHWLLGEALRENAPMIGLARACGFTVTPTEDPGVVGFRMPLD</sequence>
<dbReference type="InterPro" id="IPR016102">
    <property type="entry name" value="Succinyl-CoA_synth-like"/>
</dbReference>
<dbReference type="GO" id="GO:0016747">
    <property type="term" value="F:acyltransferase activity, transferring groups other than amino-acyl groups"/>
    <property type="evidence" value="ECO:0007669"/>
    <property type="project" value="InterPro"/>
</dbReference>
<dbReference type="AlphaFoldDB" id="A0A1G7AYL4"/>
<keyword evidence="6" id="KW-1185">Reference proteome</keyword>
<reference evidence="6" key="1">
    <citation type="submission" date="2016-09" db="EMBL/GenBank/DDBJ databases">
        <authorList>
            <person name="Varghese N."/>
            <person name="Submissions S."/>
        </authorList>
    </citation>
    <scope>NUCLEOTIDE SEQUENCE [LARGE SCALE GENOMIC DNA]</scope>
    <source>
        <strain evidence="6">TNe-862</strain>
    </source>
</reference>
<dbReference type="OrthoDB" id="9807426at2"/>
<dbReference type="Gene3D" id="3.40.50.720">
    <property type="entry name" value="NAD(P)-binding Rossmann-like Domain"/>
    <property type="match status" value="1"/>
</dbReference>
<dbReference type="RefSeq" id="WP_092004713.1">
    <property type="nucleotide sequence ID" value="NZ_FMYQ01000036.1"/>
</dbReference>
<dbReference type="Pfam" id="PF13302">
    <property type="entry name" value="Acetyltransf_3"/>
    <property type="match status" value="1"/>
</dbReference>
<accession>A0A1G7AYL4</accession>
<dbReference type="Pfam" id="PF13607">
    <property type="entry name" value="Succ_CoA_lig"/>
    <property type="match status" value="1"/>
</dbReference>
<organism evidence="5 6">
    <name type="scientific">Paraburkholderia lycopersici</name>
    <dbReference type="NCBI Taxonomy" id="416944"/>
    <lineage>
        <taxon>Bacteria</taxon>
        <taxon>Pseudomonadati</taxon>
        <taxon>Pseudomonadota</taxon>
        <taxon>Betaproteobacteria</taxon>
        <taxon>Burkholderiales</taxon>
        <taxon>Burkholderiaceae</taxon>
        <taxon>Paraburkholderia</taxon>
    </lineage>
</organism>
<feature type="domain" description="N-acetyltransferase" evidence="4">
    <location>
        <begin position="631"/>
        <end position="787"/>
    </location>
</feature>
<dbReference type="Gene3D" id="3.40.50.261">
    <property type="entry name" value="Succinyl-CoA synthetase domains"/>
    <property type="match status" value="2"/>
</dbReference>
<dbReference type="InterPro" id="IPR000182">
    <property type="entry name" value="GNAT_dom"/>
</dbReference>
<dbReference type="GO" id="GO:0016874">
    <property type="term" value="F:ligase activity"/>
    <property type="evidence" value="ECO:0007669"/>
    <property type="project" value="UniProtKB-KW"/>
</dbReference>
<evidence type="ECO:0000313" key="6">
    <source>
        <dbReference type="Proteomes" id="UP000198908"/>
    </source>
</evidence>
<name>A0A1G7AYL4_9BURK</name>
<dbReference type="InterPro" id="IPR051538">
    <property type="entry name" value="Acyl-CoA_Synth/Transferase"/>
</dbReference>
<dbReference type="SUPFAM" id="SSF52210">
    <property type="entry name" value="Succinyl-CoA synthetase domains"/>
    <property type="match status" value="2"/>
</dbReference>
<proteinExistence type="predicted"/>
<protein>
    <submittedName>
        <fullName evidence="5">Acetyltransferase</fullName>
    </submittedName>
</protein>
<dbReference type="PROSITE" id="PS51186">
    <property type="entry name" value="GNAT"/>
    <property type="match status" value="1"/>
</dbReference>